<keyword evidence="4 7" id="KW-0605">Phycobilisome</keyword>
<dbReference type="AlphaFoldDB" id="A0A2K8SK05"/>
<dbReference type="InterPro" id="IPR001297">
    <property type="entry name" value="PBS_linker_dom"/>
</dbReference>
<dbReference type="Proteomes" id="UP000232003">
    <property type="component" value="Chromosome"/>
</dbReference>
<sequence>MAALGQAARLGIGAFENSGLAELRPDRTQTDVEVIIRAAYRQVLGNEYLMESERLVSAESLLQQGDISVRGFVLAIAQSELYRNKFFHSNSQTRFIELNYKHLLGRAPEDESEISYHVELYSSEGYEAEINSYIDSLEYQESFGENIVPYYRGFNSPVGQKNVGYSRLFQLYRGYANSDRAQGKKQGRLTWEIAKNLASPIYPVSTGALTGLSSGERGETYRIRVLQAASPNSSVVRRGSAEFLVPYEQLSSKLQQLNRKGSKVISITAV</sequence>
<dbReference type="InterPro" id="IPR016470">
    <property type="entry name" value="Phycobilisome"/>
</dbReference>
<dbReference type="InterPro" id="IPR008213">
    <property type="entry name" value="CpcD-like_dom"/>
</dbReference>
<dbReference type="GO" id="GO:0015979">
    <property type="term" value="P:photosynthesis"/>
    <property type="evidence" value="ECO:0007669"/>
    <property type="project" value="UniProtKB-KW"/>
</dbReference>
<proteinExistence type="inferred from homology"/>
<evidence type="ECO:0000256" key="4">
    <source>
        <dbReference type="ARBA" id="ARBA00022738"/>
    </source>
</evidence>
<dbReference type="OrthoDB" id="420396at2"/>
<keyword evidence="2" id="KW-0602">Photosynthesis</keyword>
<dbReference type="PROSITE" id="PS51445">
    <property type="entry name" value="PBS_LINKER"/>
    <property type="match status" value="1"/>
</dbReference>
<dbReference type="PIRSF" id="PIRSF005898">
    <property type="entry name" value="Phycobilisome_CpeC/CpcI"/>
    <property type="match status" value="1"/>
</dbReference>
<evidence type="ECO:0000313" key="11">
    <source>
        <dbReference type="Proteomes" id="UP000232003"/>
    </source>
</evidence>
<dbReference type="GO" id="GO:0030089">
    <property type="term" value="C:phycobilisome"/>
    <property type="evidence" value="ECO:0007669"/>
    <property type="project" value="UniProtKB-UniRule"/>
</dbReference>
<dbReference type="Gene3D" id="1.10.3130.20">
    <property type="entry name" value="Phycobilisome linker domain"/>
    <property type="match status" value="1"/>
</dbReference>
<dbReference type="PROSITE" id="PS51441">
    <property type="entry name" value="CPCD_LIKE"/>
    <property type="match status" value="1"/>
</dbReference>
<keyword evidence="5" id="KW-0793">Thylakoid</keyword>
<gene>
    <name evidence="10" type="ORF">COO91_01513</name>
</gene>
<evidence type="ECO:0000313" key="10">
    <source>
        <dbReference type="EMBL" id="AUB35623.1"/>
    </source>
</evidence>
<dbReference type="PANTHER" id="PTHR34011:SF6">
    <property type="entry name" value="PHYCOBILIPROTEIN APCE"/>
    <property type="match status" value="1"/>
</dbReference>
<dbReference type="EMBL" id="CP024785">
    <property type="protein sequence ID" value="AUB35623.1"/>
    <property type="molecule type" value="Genomic_DNA"/>
</dbReference>
<dbReference type="InterPro" id="IPR038255">
    <property type="entry name" value="PBS_linker_sf"/>
</dbReference>
<evidence type="ECO:0000256" key="7">
    <source>
        <dbReference type="PROSITE-ProRule" id="PRU00775"/>
    </source>
</evidence>
<comment type="subcellular location">
    <subcellularLocation>
        <location evidence="1">Cellular thylakoid membrane</location>
        <topology evidence="1">Peripheral membrane protein</topology>
        <orientation evidence="1">Cytoplasmic side</orientation>
    </subcellularLocation>
</comment>
<dbReference type="Pfam" id="PF00427">
    <property type="entry name" value="PBS_linker_poly"/>
    <property type="match status" value="1"/>
</dbReference>
<feature type="domain" description="CpcD-like" evidence="8">
    <location>
        <begin position="218"/>
        <end position="270"/>
    </location>
</feature>
<evidence type="ECO:0000256" key="6">
    <source>
        <dbReference type="ARBA" id="ARBA00023136"/>
    </source>
</evidence>
<dbReference type="GO" id="GO:0031676">
    <property type="term" value="C:plasma membrane-derived thylakoid membrane"/>
    <property type="evidence" value="ECO:0007669"/>
    <property type="project" value="UniProtKB-SubCell"/>
</dbReference>
<evidence type="ECO:0000256" key="2">
    <source>
        <dbReference type="ARBA" id="ARBA00022531"/>
    </source>
</evidence>
<dbReference type="PANTHER" id="PTHR34011">
    <property type="entry name" value="PHYCOBILISOME 32.1 KDA LINKER POLYPEPTIDE, PHYCOCYANIN-ASSOCIATED, ROD 2-RELATED"/>
    <property type="match status" value="1"/>
</dbReference>
<evidence type="ECO:0000259" key="9">
    <source>
        <dbReference type="PROSITE" id="PS51445"/>
    </source>
</evidence>
<dbReference type="Pfam" id="PF01383">
    <property type="entry name" value="CpcD"/>
    <property type="match status" value="1"/>
</dbReference>
<name>A0A2K8SK05_9NOSO</name>
<keyword evidence="3" id="KW-0042">Antenna complex</keyword>
<protein>
    <submittedName>
        <fullName evidence="10">CpcC, phycocyanin-associated rod linker protein</fullName>
    </submittedName>
</protein>
<dbReference type="SMART" id="SM01094">
    <property type="entry name" value="CpcD"/>
    <property type="match status" value="1"/>
</dbReference>
<keyword evidence="11" id="KW-1185">Reference proteome</keyword>
<reference evidence="10 11" key="1">
    <citation type="submission" date="2017-11" db="EMBL/GenBank/DDBJ databases">
        <title>Complete genome of a free-living desiccation-tolerant cyanobacterium and its photosynthetic adaptation to extreme terrestrial habitat.</title>
        <authorList>
            <person name="Shang J."/>
        </authorList>
    </citation>
    <scope>NUCLEOTIDE SEQUENCE [LARGE SCALE GENOMIC DNA]</scope>
    <source>
        <strain evidence="10 11">CCNUN1</strain>
    </source>
</reference>
<organism evidence="10 11">
    <name type="scientific">Nostoc flagelliforme CCNUN1</name>
    <dbReference type="NCBI Taxonomy" id="2038116"/>
    <lineage>
        <taxon>Bacteria</taxon>
        <taxon>Bacillati</taxon>
        <taxon>Cyanobacteriota</taxon>
        <taxon>Cyanophyceae</taxon>
        <taxon>Nostocales</taxon>
        <taxon>Nostocaceae</taxon>
        <taxon>Nostoc</taxon>
    </lineage>
</organism>
<evidence type="ECO:0000256" key="5">
    <source>
        <dbReference type="ARBA" id="ARBA00023078"/>
    </source>
</evidence>
<dbReference type="RefSeq" id="WP_100897779.1">
    <property type="nucleotide sequence ID" value="NZ_CAWNNC010000001.1"/>
</dbReference>
<evidence type="ECO:0000256" key="3">
    <source>
        <dbReference type="ARBA" id="ARBA00022549"/>
    </source>
</evidence>
<comment type="similarity">
    <text evidence="7">Belongs to the phycobilisome linker protein family.</text>
</comment>
<evidence type="ECO:0000259" key="8">
    <source>
        <dbReference type="PROSITE" id="PS51441"/>
    </source>
</evidence>
<accession>A0A2K8SK05</accession>
<dbReference type="KEGG" id="nfl:COO91_01513"/>
<keyword evidence="6" id="KW-0472">Membrane</keyword>
<evidence type="ECO:0000256" key="1">
    <source>
        <dbReference type="ARBA" id="ARBA00004445"/>
    </source>
</evidence>
<feature type="domain" description="PBS-linker" evidence="9">
    <location>
        <begin position="1"/>
        <end position="180"/>
    </location>
</feature>